<dbReference type="PANTHER" id="PTHR11266">
    <property type="entry name" value="PEROXISOMAL MEMBRANE PROTEIN 2, PXMP2 MPV17"/>
    <property type="match status" value="1"/>
</dbReference>
<dbReference type="EMBL" id="HBEL01050822">
    <property type="protein sequence ID" value="CAD8427177.1"/>
    <property type="molecule type" value="Transcribed_RNA"/>
</dbReference>
<accession>A0A7S0CNH6</accession>
<dbReference type="AlphaFoldDB" id="A0A7S0CNH6"/>
<dbReference type="PANTHER" id="PTHR11266:SF80">
    <property type="entry name" value="PEROXISOMAL MEMBRANE PROTEIN 2"/>
    <property type="match status" value="1"/>
</dbReference>
<comment type="similarity">
    <text evidence="2 6">Belongs to the peroxisomal membrane protein PXMP2/4 family.</text>
</comment>
<keyword evidence="3 6" id="KW-0812">Transmembrane</keyword>
<evidence type="ECO:0000256" key="4">
    <source>
        <dbReference type="ARBA" id="ARBA00022989"/>
    </source>
</evidence>
<protein>
    <submittedName>
        <fullName evidence="7">Uncharacterized protein</fullName>
    </submittedName>
</protein>
<evidence type="ECO:0000256" key="2">
    <source>
        <dbReference type="ARBA" id="ARBA00006824"/>
    </source>
</evidence>
<evidence type="ECO:0000256" key="5">
    <source>
        <dbReference type="ARBA" id="ARBA00023136"/>
    </source>
</evidence>
<dbReference type="GO" id="GO:0016020">
    <property type="term" value="C:membrane"/>
    <property type="evidence" value="ECO:0007669"/>
    <property type="project" value="UniProtKB-SubCell"/>
</dbReference>
<name>A0A7S0CNH6_9STRA</name>
<keyword evidence="4 6" id="KW-1133">Transmembrane helix</keyword>
<feature type="transmembrane region" description="Helical" evidence="6">
    <location>
        <begin position="93"/>
        <end position="112"/>
    </location>
</feature>
<keyword evidence="5 6" id="KW-0472">Membrane</keyword>
<gene>
    <name evidence="7" type="ORF">PINE0816_LOCUS23342</name>
</gene>
<evidence type="ECO:0000256" key="6">
    <source>
        <dbReference type="RuleBase" id="RU363053"/>
    </source>
</evidence>
<feature type="transmembrane region" description="Helical" evidence="6">
    <location>
        <begin position="59"/>
        <end position="81"/>
    </location>
</feature>
<reference evidence="7" key="1">
    <citation type="submission" date="2021-01" db="EMBL/GenBank/DDBJ databases">
        <authorList>
            <person name="Corre E."/>
            <person name="Pelletier E."/>
            <person name="Niang G."/>
            <person name="Scheremetjew M."/>
            <person name="Finn R."/>
            <person name="Kale V."/>
            <person name="Holt S."/>
            <person name="Cochrane G."/>
            <person name="Meng A."/>
            <person name="Brown T."/>
            <person name="Cohen L."/>
        </authorList>
    </citation>
    <scope>NUCLEOTIDE SEQUENCE</scope>
    <source>
        <strain evidence="7">CCAP1064/1</strain>
    </source>
</reference>
<sequence>MLVLSRSLTPARIVTNRLLLTTNLYSKRSTRVFHATGLTSKNAVGKTSSLASFPKDNPFAFQLIIATCKTSAADILVQMVVEKKKLSEIDWKRNGIFVVFGFAYLGCFQWFIMVTKYRQWFPTMDRFAKLSFAEKIKDTAGILDAMKMVVFDVCVHLPMMYFPAYYTCKEFVTGTTYNPLDWVKDGCTKYYNNSADDLLAMVKLWGPSDCIQFVLPLHIRMPFRHLVSFFWTMYVSFTRGGAEPEEELKIEQA</sequence>
<dbReference type="GO" id="GO:0005737">
    <property type="term" value="C:cytoplasm"/>
    <property type="evidence" value="ECO:0007669"/>
    <property type="project" value="TreeGrafter"/>
</dbReference>
<evidence type="ECO:0000256" key="3">
    <source>
        <dbReference type="ARBA" id="ARBA00022692"/>
    </source>
</evidence>
<organism evidence="7">
    <name type="scientific">Proboscia inermis</name>
    <dbReference type="NCBI Taxonomy" id="420281"/>
    <lineage>
        <taxon>Eukaryota</taxon>
        <taxon>Sar</taxon>
        <taxon>Stramenopiles</taxon>
        <taxon>Ochrophyta</taxon>
        <taxon>Bacillariophyta</taxon>
        <taxon>Coscinodiscophyceae</taxon>
        <taxon>Rhizosoleniophycidae</taxon>
        <taxon>Rhizosoleniales</taxon>
        <taxon>Rhizosoleniaceae</taxon>
        <taxon>Proboscia</taxon>
    </lineage>
</organism>
<evidence type="ECO:0000313" key="7">
    <source>
        <dbReference type="EMBL" id="CAD8427177.1"/>
    </source>
</evidence>
<proteinExistence type="inferred from homology"/>
<dbReference type="InterPro" id="IPR007248">
    <property type="entry name" value="Mpv17_PMP22"/>
</dbReference>
<comment type="subcellular location">
    <subcellularLocation>
        <location evidence="1">Membrane</location>
        <topology evidence="1">Multi-pass membrane protein</topology>
    </subcellularLocation>
</comment>
<evidence type="ECO:0000256" key="1">
    <source>
        <dbReference type="ARBA" id="ARBA00004141"/>
    </source>
</evidence>